<feature type="domain" description="Peptidase M50" evidence="13">
    <location>
        <begin position="103"/>
        <end position="156"/>
    </location>
</feature>
<evidence type="ECO:0000256" key="11">
    <source>
        <dbReference type="ARBA" id="ARBA00023136"/>
    </source>
</evidence>
<dbReference type="GO" id="GO:0016020">
    <property type="term" value="C:membrane"/>
    <property type="evidence" value="ECO:0007669"/>
    <property type="project" value="UniProtKB-SubCell"/>
</dbReference>
<keyword evidence="4" id="KW-0645">Protease</keyword>
<evidence type="ECO:0000256" key="7">
    <source>
        <dbReference type="ARBA" id="ARBA00022801"/>
    </source>
</evidence>
<organism evidence="14">
    <name type="scientific">human gut metagenome</name>
    <dbReference type="NCBI Taxonomy" id="408170"/>
    <lineage>
        <taxon>unclassified sequences</taxon>
        <taxon>metagenomes</taxon>
        <taxon>organismal metagenomes</taxon>
    </lineage>
</organism>
<evidence type="ECO:0000256" key="4">
    <source>
        <dbReference type="ARBA" id="ARBA00022670"/>
    </source>
</evidence>
<protein>
    <submittedName>
        <fullName evidence="14">Sterol-regulatory element binding protein</fullName>
    </submittedName>
</protein>
<comment type="similarity">
    <text evidence="3">Belongs to the peptidase M50B family.</text>
</comment>
<keyword evidence="10" id="KW-0482">Metalloprotease</keyword>
<keyword evidence="7" id="KW-0378">Hydrolase</keyword>
<dbReference type="AlphaFoldDB" id="W1WEY7"/>
<evidence type="ECO:0000313" key="14">
    <source>
        <dbReference type="EMBL" id="ETJ16728.1"/>
    </source>
</evidence>
<dbReference type="EMBL" id="AZMM01018817">
    <property type="protein sequence ID" value="ETJ16728.1"/>
    <property type="molecule type" value="Genomic_DNA"/>
</dbReference>
<evidence type="ECO:0000256" key="10">
    <source>
        <dbReference type="ARBA" id="ARBA00023049"/>
    </source>
</evidence>
<evidence type="ECO:0000256" key="9">
    <source>
        <dbReference type="ARBA" id="ARBA00022989"/>
    </source>
</evidence>
<dbReference type="GO" id="GO:0006508">
    <property type="term" value="P:proteolysis"/>
    <property type="evidence" value="ECO:0007669"/>
    <property type="project" value="UniProtKB-KW"/>
</dbReference>
<dbReference type="PANTHER" id="PTHR39188">
    <property type="entry name" value="MEMBRANE-ASSOCIATED ZINC METALLOPROTEASE M50B"/>
    <property type="match status" value="1"/>
</dbReference>
<reference evidence="14" key="1">
    <citation type="submission" date="2013-12" db="EMBL/GenBank/DDBJ databases">
        <title>A Varibaculum cambriense genome reconstructed from a premature infant gut community with otherwise low bacterial novelty that shifts toward anaerobic metabolism during the third week of life.</title>
        <authorList>
            <person name="Brown C.T."/>
            <person name="Sharon I."/>
            <person name="Thomas B.C."/>
            <person name="Castelle C.J."/>
            <person name="Morowitz M.J."/>
            <person name="Banfield J.F."/>
        </authorList>
    </citation>
    <scope>NUCLEOTIDE SEQUENCE</scope>
</reference>
<dbReference type="PANTHER" id="PTHR39188:SF3">
    <property type="entry name" value="STAGE IV SPORULATION PROTEIN FB"/>
    <property type="match status" value="1"/>
</dbReference>
<comment type="cofactor">
    <cofactor evidence="1">
        <name>Zn(2+)</name>
        <dbReference type="ChEBI" id="CHEBI:29105"/>
    </cofactor>
</comment>
<evidence type="ECO:0000256" key="1">
    <source>
        <dbReference type="ARBA" id="ARBA00001947"/>
    </source>
</evidence>
<feature type="transmembrane region" description="Helical" evidence="12">
    <location>
        <begin position="12"/>
        <end position="34"/>
    </location>
</feature>
<evidence type="ECO:0000259" key="13">
    <source>
        <dbReference type="Pfam" id="PF02163"/>
    </source>
</evidence>
<proteinExistence type="inferred from homology"/>
<feature type="transmembrane region" description="Helical" evidence="12">
    <location>
        <begin position="76"/>
        <end position="100"/>
    </location>
</feature>
<keyword evidence="9 12" id="KW-1133">Transmembrane helix</keyword>
<accession>W1WEY7</accession>
<keyword evidence="11 12" id="KW-0472">Membrane</keyword>
<evidence type="ECO:0000256" key="5">
    <source>
        <dbReference type="ARBA" id="ARBA00022692"/>
    </source>
</evidence>
<evidence type="ECO:0000256" key="12">
    <source>
        <dbReference type="SAM" id="Phobius"/>
    </source>
</evidence>
<name>W1WEY7_9ZZZZ</name>
<dbReference type="InterPro" id="IPR046342">
    <property type="entry name" value="CBS_dom_sf"/>
</dbReference>
<sequence length="286" mass="33491">MKKWIVILLVEFLALMWIADFQASVIISFLWIILHEFSHILTAKRFGCTFNKINISIWGVKADLIDFDELLEKDKLVVYLAGPVFNITMSIVLFCLYSVFKLNYLKSSIIINLCLGAFNLLPAYPLDGARILEILLSKKFLYKKSKKITECISIIISGVLFILFNIMLLLHKVNISLFLASILMGYTTFLEKEKTMYIIMDDMIKKVRRLKKYNYMENKSISVYYKKGLVNVLTLVDKNKFNSFYILDDDMRLITIIHEDELIMALKEYGNITLEDYIKIRNNHWL</sequence>
<comment type="subcellular location">
    <subcellularLocation>
        <location evidence="2">Membrane</location>
        <topology evidence="2">Multi-pass membrane protein</topology>
    </subcellularLocation>
</comment>
<keyword evidence="8" id="KW-0862">Zinc</keyword>
<dbReference type="InterPro" id="IPR008915">
    <property type="entry name" value="Peptidase_M50"/>
</dbReference>
<evidence type="ECO:0000256" key="3">
    <source>
        <dbReference type="ARBA" id="ARBA00007931"/>
    </source>
</evidence>
<gene>
    <name evidence="14" type="ORF">Q604_UNBc4C00036G0027</name>
</gene>
<dbReference type="SUPFAM" id="SSF54631">
    <property type="entry name" value="CBS-domain pair"/>
    <property type="match status" value="1"/>
</dbReference>
<keyword evidence="5 12" id="KW-0812">Transmembrane</keyword>
<feature type="transmembrane region" description="Helical" evidence="12">
    <location>
        <begin position="148"/>
        <end position="167"/>
    </location>
</feature>
<evidence type="ECO:0000256" key="2">
    <source>
        <dbReference type="ARBA" id="ARBA00004141"/>
    </source>
</evidence>
<dbReference type="GO" id="GO:0008237">
    <property type="term" value="F:metallopeptidase activity"/>
    <property type="evidence" value="ECO:0007669"/>
    <property type="project" value="UniProtKB-KW"/>
</dbReference>
<feature type="transmembrane region" description="Helical" evidence="12">
    <location>
        <begin position="173"/>
        <end position="190"/>
    </location>
</feature>
<evidence type="ECO:0000256" key="6">
    <source>
        <dbReference type="ARBA" id="ARBA00022723"/>
    </source>
</evidence>
<keyword evidence="6" id="KW-0479">Metal-binding</keyword>
<dbReference type="GO" id="GO:0046872">
    <property type="term" value="F:metal ion binding"/>
    <property type="evidence" value="ECO:0007669"/>
    <property type="project" value="UniProtKB-KW"/>
</dbReference>
<dbReference type="Pfam" id="PF02163">
    <property type="entry name" value="Peptidase_M50"/>
    <property type="match status" value="1"/>
</dbReference>
<evidence type="ECO:0000256" key="8">
    <source>
        <dbReference type="ARBA" id="ARBA00022833"/>
    </source>
</evidence>
<comment type="caution">
    <text evidence="14">The sequence shown here is derived from an EMBL/GenBank/DDBJ whole genome shotgun (WGS) entry which is preliminary data.</text>
</comment>